<dbReference type="PANTHER" id="PTHR33204">
    <property type="entry name" value="TRANSCRIPTIONAL REGULATOR, MARR FAMILY"/>
    <property type="match status" value="1"/>
</dbReference>
<gene>
    <name evidence="5" type="ORF">bsdE14_04270</name>
</gene>
<keyword evidence="3" id="KW-0804">Transcription</keyword>
<reference evidence="5 6" key="1">
    <citation type="journal article" date="2024" name="Int. J. Syst. Evol. Microbiol.">
        <title>Clostridium omnivorum sp. nov., isolated from anoxic soil under the treatment of reductive soil disinfestation.</title>
        <authorList>
            <person name="Ueki A."/>
            <person name="Tonouchi A."/>
            <person name="Kaku N."/>
            <person name="Honma S."/>
            <person name="Ueki K."/>
        </authorList>
    </citation>
    <scope>NUCLEOTIDE SEQUENCE [LARGE SCALE GENOMIC DNA]</scope>
    <source>
        <strain evidence="5 6">E14</strain>
    </source>
</reference>
<dbReference type="PROSITE" id="PS51118">
    <property type="entry name" value="HTH_HXLR"/>
    <property type="match status" value="1"/>
</dbReference>
<keyword evidence="6" id="KW-1185">Reference proteome</keyword>
<evidence type="ECO:0000256" key="1">
    <source>
        <dbReference type="ARBA" id="ARBA00023015"/>
    </source>
</evidence>
<dbReference type="Gene3D" id="1.10.10.10">
    <property type="entry name" value="Winged helix-like DNA-binding domain superfamily/Winged helix DNA-binding domain"/>
    <property type="match status" value="1"/>
</dbReference>
<evidence type="ECO:0000256" key="2">
    <source>
        <dbReference type="ARBA" id="ARBA00023125"/>
    </source>
</evidence>
<dbReference type="Proteomes" id="UP001208567">
    <property type="component" value="Unassembled WGS sequence"/>
</dbReference>
<evidence type="ECO:0000259" key="4">
    <source>
        <dbReference type="PROSITE" id="PS51118"/>
    </source>
</evidence>
<dbReference type="InterPro" id="IPR036390">
    <property type="entry name" value="WH_DNA-bd_sf"/>
</dbReference>
<comment type="caution">
    <text evidence="5">The sequence shown here is derived from an EMBL/GenBank/DDBJ whole genome shotgun (WGS) entry which is preliminary data.</text>
</comment>
<evidence type="ECO:0000313" key="6">
    <source>
        <dbReference type="Proteomes" id="UP001208567"/>
    </source>
</evidence>
<dbReference type="RefSeq" id="WP_264848295.1">
    <property type="nucleotide sequence ID" value="NZ_BRXR01000001.1"/>
</dbReference>
<feature type="domain" description="HTH hxlR-type" evidence="4">
    <location>
        <begin position="16"/>
        <end position="111"/>
    </location>
</feature>
<sequence length="111" mass="12950">MKDSNKECNSKNGMECPVKKALDIIGGKWKPYIIRILMINEVVRYNELKRQVDGITDMMLSQSLKELEQDNIIKRTQYNVIPPRVEYSLTERGKELSSVMSELSKWGRNQE</sequence>
<name>A0ABQ5N1D9_9CLOT</name>
<dbReference type="InterPro" id="IPR002577">
    <property type="entry name" value="HTH_HxlR"/>
</dbReference>
<keyword evidence="2" id="KW-0238">DNA-binding</keyword>
<dbReference type="Pfam" id="PF01638">
    <property type="entry name" value="HxlR"/>
    <property type="match status" value="1"/>
</dbReference>
<keyword evidence="1" id="KW-0805">Transcription regulation</keyword>
<protein>
    <submittedName>
        <fullName evidence="5">Transcriptional regulator, HxlR family protein</fullName>
    </submittedName>
</protein>
<organism evidence="5 6">
    <name type="scientific">Clostridium omnivorum</name>
    <dbReference type="NCBI Taxonomy" id="1604902"/>
    <lineage>
        <taxon>Bacteria</taxon>
        <taxon>Bacillati</taxon>
        <taxon>Bacillota</taxon>
        <taxon>Clostridia</taxon>
        <taxon>Eubacteriales</taxon>
        <taxon>Clostridiaceae</taxon>
        <taxon>Clostridium</taxon>
    </lineage>
</organism>
<dbReference type="InterPro" id="IPR036388">
    <property type="entry name" value="WH-like_DNA-bd_sf"/>
</dbReference>
<accession>A0ABQ5N1D9</accession>
<dbReference type="PANTHER" id="PTHR33204:SF37">
    <property type="entry name" value="HTH-TYPE TRANSCRIPTIONAL REGULATOR YODB"/>
    <property type="match status" value="1"/>
</dbReference>
<dbReference type="EMBL" id="BRXR01000001">
    <property type="protein sequence ID" value="GLC29017.1"/>
    <property type="molecule type" value="Genomic_DNA"/>
</dbReference>
<dbReference type="SUPFAM" id="SSF46785">
    <property type="entry name" value="Winged helix' DNA-binding domain"/>
    <property type="match status" value="1"/>
</dbReference>
<evidence type="ECO:0000256" key="3">
    <source>
        <dbReference type="ARBA" id="ARBA00023163"/>
    </source>
</evidence>
<evidence type="ECO:0000313" key="5">
    <source>
        <dbReference type="EMBL" id="GLC29017.1"/>
    </source>
</evidence>
<proteinExistence type="predicted"/>